<dbReference type="SUPFAM" id="SSF51735">
    <property type="entry name" value="NAD(P)-binding Rossmann-fold domains"/>
    <property type="match status" value="1"/>
</dbReference>
<proteinExistence type="inferred from homology"/>
<dbReference type="EMBL" id="CP014544">
    <property type="protein sequence ID" value="AMO67608.1"/>
    <property type="molecule type" value="Genomic_DNA"/>
</dbReference>
<dbReference type="Gene3D" id="3.40.50.720">
    <property type="entry name" value="NAD(P)-binding Rossmann-like Domain"/>
    <property type="match status" value="1"/>
</dbReference>
<comment type="similarity">
    <text evidence="1">Belongs to the short-chain dehydrogenases/reductases (SDR) family.</text>
</comment>
<dbReference type="Pfam" id="PF13561">
    <property type="entry name" value="adh_short_C2"/>
    <property type="match status" value="1"/>
</dbReference>
<name>A0A127M300_9GAMM</name>
<dbReference type="PANTHER" id="PTHR43477:SF1">
    <property type="entry name" value="DIHYDROANTICAPSIN 7-DEHYDROGENASE"/>
    <property type="match status" value="1"/>
</dbReference>
<dbReference type="Proteomes" id="UP000074119">
    <property type="component" value="Chromosome"/>
</dbReference>
<dbReference type="KEGG" id="zal:AZF00_04550"/>
<keyword evidence="2" id="KW-0560">Oxidoreductase</keyword>
<evidence type="ECO:0000256" key="1">
    <source>
        <dbReference type="ARBA" id="ARBA00006484"/>
    </source>
</evidence>
<dbReference type="STRING" id="1470434.AZF00_04550"/>
<dbReference type="GO" id="GO:0016491">
    <property type="term" value="F:oxidoreductase activity"/>
    <property type="evidence" value="ECO:0007669"/>
    <property type="project" value="UniProtKB-KW"/>
</dbReference>
<accession>A0A127M300</accession>
<dbReference type="PANTHER" id="PTHR43477">
    <property type="entry name" value="DIHYDROANTICAPSIN 7-DEHYDROGENASE"/>
    <property type="match status" value="1"/>
</dbReference>
<protein>
    <submittedName>
        <fullName evidence="3">Short-chain dehydrogenase</fullName>
    </submittedName>
</protein>
<reference evidence="3 4" key="1">
    <citation type="submission" date="2015-12" db="EMBL/GenBank/DDBJ databases">
        <authorList>
            <person name="Shamseldin A."/>
            <person name="Moawad H."/>
            <person name="Abd El-Rahim W.M."/>
            <person name="Sadowsky M.J."/>
        </authorList>
    </citation>
    <scope>NUCLEOTIDE SEQUENCE [LARGE SCALE GENOMIC DNA]</scope>
    <source>
        <strain evidence="3 4">SM2</strain>
    </source>
</reference>
<organism evidence="3 4">
    <name type="scientific">Zhongshania aliphaticivorans</name>
    <dbReference type="NCBI Taxonomy" id="1470434"/>
    <lineage>
        <taxon>Bacteria</taxon>
        <taxon>Pseudomonadati</taxon>
        <taxon>Pseudomonadota</taxon>
        <taxon>Gammaproteobacteria</taxon>
        <taxon>Cellvibrionales</taxon>
        <taxon>Spongiibacteraceae</taxon>
        <taxon>Zhongshania</taxon>
    </lineage>
</organism>
<dbReference type="CDD" id="cd05233">
    <property type="entry name" value="SDR_c"/>
    <property type="match status" value="1"/>
</dbReference>
<sequence length="234" mass="24491">MKKVLIVSGGSQGIGYATAQRFQAEGYRIVNLSRRGIALEGAEQICVDMQQADWLQSCGAELAAIAEDADQVVLLHNAARHDGDSVGNLAAENFRQVLQVNLVAPQQLNALLIPLMKPGSAILYMGSTLSEKAVAGCASYIASKHGVIGLMRATTQDLIGSGIHSACICPGFTDTGMLRGMLGDDPAVLAGITGMVSFGRLIDPAEIAATIWFCASSPVINGSVIHANLGQIER</sequence>
<evidence type="ECO:0000256" key="2">
    <source>
        <dbReference type="ARBA" id="ARBA00023002"/>
    </source>
</evidence>
<dbReference type="InterPro" id="IPR002347">
    <property type="entry name" value="SDR_fam"/>
</dbReference>
<dbReference type="RefSeq" id="WP_008246299.1">
    <property type="nucleotide sequence ID" value="NZ_CP014544.1"/>
</dbReference>
<gene>
    <name evidence="3" type="ORF">AZF00_04550</name>
</gene>
<dbReference type="AlphaFoldDB" id="A0A127M300"/>
<dbReference type="InterPro" id="IPR036291">
    <property type="entry name" value="NAD(P)-bd_dom_sf"/>
</dbReference>
<evidence type="ECO:0000313" key="3">
    <source>
        <dbReference type="EMBL" id="AMO67608.1"/>
    </source>
</evidence>
<dbReference type="InterPro" id="IPR051122">
    <property type="entry name" value="SDR_DHRS6-like"/>
</dbReference>
<dbReference type="PRINTS" id="PR00081">
    <property type="entry name" value="GDHRDH"/>
</dbReference>
<evidence type="ECO:0000313" key="4">
    <source>
        <dbReference type="Proteomes" id="UP000074119"/>
    </source>
</evidence>